<dbReference type="CDD" id="cd01293">
    <property type="entry name" value="Bact_CD"/>
    <property type="match status" value="1"/>
</dbReference>
<feature type="region of interest" description="Disordered" evidence="1">
    <location>
        <begin position="1"/>
        <end position="20"/>
    </location>
</feature>
<name>A0ABU9X6K0_9GAMM</name>
<protein>
    <submittedName>
        <fullName evidence="3">Amidohydrolase</fullName>
    </submittedName>
</protein>
<evidence type="ECO:0000313" key="3">
    <source>
        <dbReference type="EMBL" id="MEN2751027.1"/>
    </source>
</evidence>
<dbReference type="RefSeq" id="WP_299220425.1">
    <property type="nucleotide sequence ID" value="NZ_JBDGHN010000002.1"/>
</dbReference>
<proteinExistence type="predicted"/>
<feature type="domain" description="Amidohydrolase 3" evidence="2">
    <location>
        <begin position="229"/>
        <end position="425"/>
    </location>
</feature>
<evidence type="ECO:0000256" key="1">
    <source>
        <dbReference type="SAM" id="MobiDB-lite"/>
    </source>
</evidence>
<reference evidence="3 4" key="1">
    <citation type="submission" date="2024-05" db="EMBL/GenBank/DDBJ databases">
        <authorList>
            <person name="Kim H.-Y."/>
            <person name="Kim E."/>
            <person name="Cai Y."/>
            <person name="Yang S.-M."/>
            <person name="Lee W."/>
        </authorList>
    </citation>
    <scope>NUCLEOTIDE SEQUENCE [LARGE SCALE GENOMIC DNA]</scope>
    <source>
        <strain evidence="3 4">FBL11</strain>
    </source>
</reference>
<evidence type="ECO:0000259" key="2">
    <source>
        <dbReference type="Pfam" id="PF07969"/>
    </source>
</evidence>
<dbReference type="PANTHER" id="PTHR32027">
    <property type="entry name" value="CYTOSINE DEAMINASE"/>
    <property type="match status" value="1"/>
</dbReference>
<dbReference type="EMBL" id="JBDGHN010000002">
    <property type="protein sequence ID" value="MEN2751027.1"/>
    <property type="molecule type" value="Genomic_DNA"/>
</dbReference>
<dbReference type="Gene3D" id="3.20.20.140">
    <property type="entry name" value="Metal-dependent hydrolases"/>
    <property type="match status" value="1"/>
</dbReference>
<dbReference type="Pfam" id="PF07969">
    <property type="entry name" value="Amidohydro_3"/>
    <property type="match status" value="1"/>
</dbReference>
<dbReference type="InterPro" id="IPR052349">
    <property type="entry name" value="Metallo-hydrolase_Enzymes"/>
</dbReference>
<gene>
    <name evidence="3" type="ORF">AAIR29_05195</name>
</gene>
<dbReference type="InterPro" id="IPR013108">
    <property type="entry name" value="Amidohydro_3"/>
</dbReference>
<dbReference type="Proteomes" id="UP001461960">
    <property type="component" value="Unassembled WGS sequence"/>
</dbReference>
<dbReference type="Gene3D" id="2.30.40.10">
    <property type="entry name" value="Urease, subunit C, domain 1"/>
    <property type="match status" value="1"/>
</dbReference>
<accession>A0ABU9X6K0</accession>
<dbReference type="InterPro" id="IPR011059">
    <property type="entry name" value="Metal-dep_hydrolase_composite"/>
</dbReference>
<sequence length="426" mass="48244">MKLTEQNIENNSPKNKTDDEGFLLSNVRLETGFMRNKYNEVVATETSLFDLFIFNGKIESITKKKLTNESQTNLDVKTVDANEFLMLPTFQDMHIHIDKTYYGSGWQAAPWTGSIKDMIRLEEKLIPKLLPDSQRKAEECIQLMQSYGSTFARCHCNIDPISGLKSLEHLLLALDNYQDSFDWEIAAFPQHGILYSQSEGLLREAAQMDIDFIGGLDPTVVDGDMKRSLDIMFDIALDYDKGVDIHLHEDLPSGKAVMEYMIKRVKENEVLQGKTFITHAYALAMMPQKELEFIAEQFAEYGIGIVSSVPIGKQAMPIPTLRKHNVNVLTGTDNLMDNFSPFGTGDMLQKANLCAQLYNWTDEYRLNRALKMITNHTLPLDDQGEQVWPFVGADADFILVNASCSAEAVARLPRREAVYYKGKVIL</sequence>
<dbReference type="SUPFAM" id="SSF51556">
    <property type="entry name" value="Metallo-dependent hydrolases"/>
    <property type="match status" value="1"/>
</dbReference>
<feature type="compositionally biased region" description="Polar residues" evidence="1">
    <location>
        <begin position="1"/>
        <end position="14"/>
    </location>
</feature>
<evidence type="ECO:0000313" key="4">
    <source>
        <dbReference type="Proteomes" id="UP001461960"/>
    </source>
</evidence>
<comment type="caution">
    <text evidence="3">The sequence shown here is derived from an EMBL/GenBank/DDBJ whole genome shotgun (WGS) entry which is preliminary data.</text>
</comment>
<organism evidence="3 4">
    <name type="scientific">Psychrobacter saeujeotis</name>
    <dbReference type="NCBI Taxonomy" id="3143436"/>
    <lineage>
        <taxon>Bacteria</taxon>
        <taxon>Pseudomonadati</taxon>
        <taxon>Pseudomonadota</taxon>
        <taxon>Gammaproteobacteria</taxon>
        <taxon>Moraxellales</taxon>
        <taxon>Moraxellaceae</taxon>
        <taxon>Psychrobacter</taxon>
    </lineage>
</organism>
<dbReference type="NCBIfam" id="NF005312">
    <property type="entry name" value="PRK06846.1"/>
    <property type="match status" value="1"/>
</dbReference>
<dbReference type="PANTHER" id="PTHR32027:SF9">
    <property type="entry name" value="BLL3847 PROTEIN"/>
    <property type="match status" value="1"/>
</dbReference>
<keyword evidence="4" id="KW-1185">Reference proteome</keyword>
<dbReference type="InterPro" id="IPR032466">
    <property type="entry name" value="Metal_Hydrolase"/>
</dbReference>